<dbReference type="PANTHER" id="PTHR31609:SF1">
    <property type="entry name" value="CARBOHYDRATE DEACETYLASE"/>
    <property type="match status" value="1"/>
</dbReference>
<dbReference type="GO" id="GO:0019213">
    <property type="term" value="F:deacetylase activity"/>
    <property type="evidence" value="ECO:0007669"/>
    <property type="project" value="TreeGrafter"/>
</dbReference>
<evidence type="ECO:0000256" key="3">
    <source>
        <dbReference type="ARBA" id="ARBA00022801"/>
    </source>
</evidence>
<dbReference type="GO" id="GO:0046872">
    <property type="term" value="F:metal ion binding"/>
    <property type="evidence" value="ECO:0007669"/>
    <property type="project" value="UniProtKB-KW"/>
</dbReference>
<evidence type="ECO:0000256" key="1">
    <source>
        <dbReference type="ARBA" id="ARBA00001946"/>
    </source>
</evidence>
<reference evidence="8 9" key="1">
    <citation type="journal article" date="2019" name="Nat. Med.">
        <title>A library of human gut bacterial isolates paired with longitudinal multiomics data enables mechanistic microbiome research.</title>
        <authorList>
            <person name="Poyet M."/>
            <person name="Groussin M."/>
            <person name="Gibbons S.M."/>
            <person name="Avila-Pacheco J."/>
            <person name="Jiang X."/>
            <person name="Kearney S.M."/>
            <person name="Perrotta A.R."/>
            <person name="Berdy B."/>
            <person name="Zhao S."/>
            <person name="Lieberman T.D."/>
            <person name="Swanson P.K."/>
            <person name="Smith M."/>
            <person name="Roesemann S."/>
            <person name="Alexander J.E."/>
            <person name="Rich S.A."/>
            <person name="Livny J."/>
            <person name="Vlamakis H."/>
            <person name="Clish C."/>
            <person name="Bullock K."/>
            <person name="Deik A."/>
            <person name="Scott J."/>
            <person name="Pierce K.A."/>
            <person name="Xavier R.J."/>
            <person name="Alm E.J."/>
        </authorList>
    </citation>
    <scope>NUCLEOTIDE SEQUENCE [LARGE SCALE GENOMIC DNA]</scope>
    <source>
        <strain evidence="6 8">BIOML-A4</strain>
        <strain evidence="7 9">BIOML-A5</strain>
    </source>
</reference>
<evidence type="ECO:0000313" key="6">
    <source>
        <dbReference type="EMBL" id="MSA89934.1"/>
    </source>
</evidence>
<proteinExistence type="predicted"/>
<comment type="cofactor">
    <cofactor evidence="1">
        <name>Mg(2+)</name>
        <dbReference type="ChEBI" id="CHEBI:18420"/>
    </cofactor>
</comment>
<keyword evidence="4" id="KW-0460">Magnesium</keyword>
<keyword evidence="3" id="KW-0378">Hydrolase</keyword>
<dbReference type="Proteomes" id="UP000433575">
    <property type="component" value="Unassembled WGS sequence"/>
</dbReference>
<evidence type="ECO:0000256" key="4">
    <source>
        <dbReference type="ARBA" id="ARBA00022842"/>
    </source>
</evidence>
<dbReference type="AlphaFoldDB" id="A0A6N7S7S1"/>
<dbReference type="SUPFAM" id="SSF88713">
    <property type="entry name" value="Glycoside hydrolase/deacetylase"/>
    <property type="match status" value="1"/>
</dbReference>
<dbReference type="InterPro" id="IPR011330">
    <property type="entry name" value="Glyco_hydro/deAcase_b/a-brl"/>
</dbReference>
<evidence type="ECO:0000313" key="7">
    <source>
        <dbReference type="EMBL" id="MSC33689.1"/>
    </source>
</evidence>
<dbReference type="InterPro" id="IPR006879">
    <property type="entry name" value="YdjC-like"/>
</dbReference>
<evidence type="ECO:0000313" key="9">
    <source>
        <dbReference type="Proteomes" id="UP000480929"/>
    </source>
</evidence>
<evidence type="ECO:0000313" key="8">
    <source>
        <dbReference type="Proteomes" id="UP000433575"/>
    </source>
</evidence>
<evidence type="ECO:0000256" key="5">
    <source>
        <dbReference type="ARBA" id="ARBA00023277"/>
    </source>
</evidence>
<keyword evidence="2" id="KW-0479">Metal-binding</keyword>
<dbReference type="Proteomes" id="UP000480929">
    <property type="component" value="Unassembled WGS sequence"/>
</dbReference>
<gene>
    <name evidence="7" type="ORF">GKD88_11205</name>
    <name evidence="6" type="ORF">GKE08_11405</name>
</gene>
<dbReference type="Gene3D" id="3.20.20.370">
    <property type="entry name" value="Glycoside hydrolase/deacetylase"/>
    <property type="match status" value="1"/>
</dbReference>
<name>A0A6N7S7S1_9FIRM</name>
<comment type="caution">
    <text evidence="6">The sequence shown here is derived from an EMBL/GenBank/DDBJ whole genome shotgun (WGS) entry which is preliminary data.</text>
</comment>
<dbReference type="GO" id="GO:0005975">
    <property type="term" value="P:carbohydrate metabolic process"/>
    <property type="evidence" value="ECO:0007669"/>
    <property type="project" value="InterPro"/>
</dbReference>
<keyword evidence="5" id="KW-0119">Carbohydrate metabolism</keyword>
<accession>A0A6N7S7S1</accession>
<dbReference type="GO" id="GO:0016787">
    <property type="term" value="F:hydrolase activity"/>
    <property type="evidence" value="ECO:0007669"/>
    <property type="project" value="UniProtKB-KW"/>
</dbReference>
<dbReference type="EMBL" id="WKPI01000019">
    <property type="protein sequence ID" value="MSC33689.1"/>
    <property type="molecule type" value="Genomic_DNA"/>
</dbReference>
<evidence type="ECO:0000256" key="2">
    <source>
        <dbReference type="ARBA" id="ARBA00022723"/>
    </source>
</evidence>
<dbReference type="EMBL" id="WKPJ01000017">
    <property type="protein sequence ID" value="MSA89934.1"/>
    <property type="molecule type" value="Genomic_DNA"/>
</dbReference>
<dbReference type="OrthoDB" id="9774177at2"/>
<dbReference type="PANTHER" id="PTHR31609">
    <property type="entry name" value="YDJC DEACETYLASE FAMILY MEMBER"/>
    <property type="match status" value="1"/>
</dbReference>
<keyword evidence="9" id="KW-1185">Reference proteome</keyword>
<protein>
    <submittedName>
        <fullName evidence="6">ChbG/HpnK family deacetylase</fullName>
    </submittedName>
</protein>
<sequence>MRIMEMRKRLVFRVDDLGYTPAYDMGAYRAFDCGVASSADVMFDSPDTIAALYWLKDKPWLSIGWHRHLWESPVLPPEEVPSLVDEKGRFKWGHRHPERMQEATYEEALKEFDAQMKLCYSILGKYPDVANVKNSDLPLEKAFKAIVEKYGIAYNIFSSAPDHRHPMVCDPQYKDLRYYSSGLATNSSYKLEDFKDYNPLEKMMSLQWTEAEEVFLYGWHPGYCDDHIMEESTCNIHRCKELQACTSETFKNWIIENQIELVNQRDVLNGTHEFQDHLKAIGSPLWIGNFK</sequence>
<organism evidence="6 8">
    <name type="scientific">Holdemania massiliensis</name>
    <dbReference type="NCBI Taxonomy" id="1468449"/>
    <lineage>
        <taxon>Bacteria</taxon>
        <taxon>Bacillati</taxon>
        <taxon>Bacillota</taxon>
        <taxon>Erysipelotrichia</taxon>
        <taxon>Erysipelotrichales</taxon>
        <taxon>Erysipelotrichaceae</taxon>
        <taxon>Holdemania</taxon>
    </lineage>
</organism>
<dbReference type="Pfam" id="PF04794">
    <property type="entry name" value="YdjC"/>
    <property type="match status" value="1"/>
</dbReference>